<evidence type="ECO:0008006" key="3">
    <source>
        <dbReference type="Google" id="ProtNLM"/>
    </source>
</evidence>
<dbReference type="Proteomes" id="UP001594351">
    <property type="component" value="Unassembled WGS sequence"/>
</dbReference>
<dbReference type="SUPFAM" id="SSF52266">
    <property type="entry name" value="SGNH hydrolase"/>
    <property type="match status" value="1"/>
</dbReference>
<organism evidence="1 2">
    <name type="scientific">candidate division CSSED10-310 bacterium</name>
    <dbReference type="NCBI Taxonomy" id="2855610"/>
    <lineage>
        <taxon>Bacteria</taxon>
        <taxon>Bacteria division CSSED10-310</taxon>
    </lineage>
</organism>
<sequence>MKSKELRLLLWITMWLGVLLGSAEYIILKGWIWKIASLEPYMLRQVDDSWVRIAFELQRIKNRNRKSTDCFFIYLGGSAGRDSIISDNYMMNKLSDLSGKTVGFSSLCSRFKTFSTEASILDELGDFGGTVLITIEALRFTRRVEEQLSYYYENFPVFFFYLTPNDRVIELLTEHGYRPKFRDRIRLFRTVEVMGDIVKRQMKHFLHTGNMKRLTYQHGSRRNRPPVPQDKEPGIINRYESMHFQDYASYHQLNLELLREVIKRAHSNNCQIILIDIPQNPLFSAQIAVLSPHYDEMVHVLVKENNLLYIDMRHAAQWDAVDFRDAHHLRQPGYQKYSAILSEKLAELIRNFHVIR</sequence>
<keyword evidence="2" id="KW-1185">Reference proteome</keyword>
<dbReference type="EMBL" id="JBHPBY010000233">
    <property type="protein sequence ID" value="MFC1851853.1"/>
    <property type="molecule type" value="Genomic_DNA"/>
</dbReference>
<accession>A0ABV6Z089</accession>
<reference evidence="1 2" key="1">
    <citation type="submission" date="2024-09" db="EMBL/GenBank/DDBJ databases">
        <title>Laminarin stimulates single cell rates of sulfate reduction while oxygen inhibits transcriptomic activity in coastal marine sediment.</title>
        <authorList>
            <person name="Lindsay M."/>
            <person name="Orcutt B."/>
            <person name="Emerson D."/>
            <person name="Stepanauskas R."/>
            <person name="D'Angelo T."/>
        </authorList>
    </citation>
    <scope>NUCLEOTIDE SEQUENCE [LARGE SCALE GENOMIC DNA]</scope>
    <source>
        <strain evidence="1">SAG AM-311-K15</strain>
    </source>
</reference>
<evidence type="ECO:0000313" key="2">
    <source>
        <dbReference type="Proteomes" id="UP001594351"/>
    </source>
</evidence>
<dbReference type="InterPro" id="IPR036514">
    <property type="entry name" value="SGNH_hydro_sf"/>
</dbReference>
<comment type="caution">
    <text evidence="1">The sequence shown here is derived from an EMBL/GenBank/DDBJ whole genome shotgun (WGS) entry which is preliminary data.</text>
</comment>
<gene>
    <name evidence="1" type="ORF">ACFL27_16805</name>
</gene>
<proteinExistence type="predicted"/>
<name>A0ABV6Z089_UNCC1</name>
<evidence type="ECO:0000313" key="1">
    <source>
        <dbReference type="EMBL" id="MFC1851853.1"/>
    </source>
</evidence>
<protein>
    <recommendedName>
        <fullName evidence="3">DUF1574 domain-containing protein</fullName>
    </recommendedName>
</protein>
<dbReference type="Gene3D" id="3.40.50.1110">
    <property type="entry name" value="SGNH hydrolase"/>
    <property type="match status" value="1"/>
</dbReference>